<name>A0ABU1U064_9BACL</name>
<dbReference type="RefSeq" id="WP_310258226.1">
    <property type="nucleotide sequence ID" value="NZ_JAVDWA010000003.1"/>
</dbReference>
<sequence length="57" mass="6695">MNRQFTEEEMHAADCLHEISQIVGQLHITDESFLEDTKKKLPRLKELLAELEKNTLE</sequence>
<reference evidence="1 2" key="1">
    <citation type="submission" date="2023-07" db="EMBL/GenBank/DDBJ databases">
        <title>Sorghum-associated microbial communities from plants grown in Nebraska, USA.</title>
        <authorList>
            <person name="Schachtman D."/>
        </authorList>
    </citation>
    <scope>NUCLEOTIDE SEQUENCE [LARGE SCALE GENOMIC DNA]</scope>
    <source>
        <strain evidence="1 2">BE211</strain>
    </source>
</reference>
<keyword evidence="2" id="KW-1185">Reference proteome</keyword>
<dbReference type="EMBL" id="JAVDWA010000003">
    <property type="protein sequence ID" value="MDR7072881.1"/>
    <property type="molecule type" value="Genomic_DNA"/>
</dbReference>
<comment type="caution">
    <text evidence="1">The sequence shown here is derived from an EMBL/GenBank/DDBJ whole genome shotgun (WGS) entry which is preliminary data.</text>
</comment>
<organism evidence="1 2">
    <name type="scientific">Fictibacillus barbaricus</name>
    <dbReference type="NCBI Taxonomy" id="182136"/>
    <lineage>
        <taxon>Bacteria</taxon>
        <taxon>Bacillati</taxon>
        <taxon>Bacillota</taxon>
        <taxon>Bacilli</taxon>
        <taxon>Bacillales</taxon>
        <taxon>Fictibacillaceae</taxon>
        <taxon>Fictibacillus</taxon>
    </lineage>
</organism>
<evidence type="ECO:0000313" key="1">
    <source>
        <dbReference type="EMBL" id="MDR7072881.1"/>
    </source>
</evidence>
<protein>
    <submittedName>
        <fullName evidence="1">Antirestriction protein ArdC</fullName>
    </submittedName>
</protein>
<gene>
    <name evidence="1" type="ORF">J2X07_001867</name>
</gene>
<proteinExistence type="predicted"/>
<accession>A0ABU1U064</accession>
<dbReference type="Proteomes" id="UP001258181">
    <property type="component" value="Unassembled WGS sequence"/>
</dbReference>
<evidence type="ECO:0000313" key="2">
    <source>
        <dbReference type="Proteomes" id="UP001258181"/>
    </source>
</evidence>